<accession>A0A7S4NP56</accession>
<dbReference type="AlphaFoldDB" id="A0A7S4NP56"/>
<dbReference type="PANTHER" id="PTHR22652:SF0">
    <property type="entry name" value="NUCLEOPORIN NUP43"/>
    <property type="match status" value="1"/>
</dbReference>
<dbReference type="InterPro" id="IPR036322">
    <property type="entry name" value="WD40_repeat_dom_sf"/>
</dbReference>
<organism evidence="5">
    <name type="scientific">Guillardia theta</name>
    <name type="common">Cryptophyte</name>
    <name type="synonym">Cryptomonas phi</name>
    <dbReference type="NCBI Taxonomy" id="55529"/>
    <lineage>
        <taxon>Eukaryota</taxon>
        <taxon>Cryptophyceae</taxon>
        <taxon>Pyrenomonadales</taxon>
        <taxon>Geminigeraceae</taxon>
        <taxon>Guillardia</taxon>
    </lineage>
</organism>
<dbReference type="Gene3D" id="2.130.10.10">
    <property type="entry name" value="YVTN repeat-like/Quinoprotein amine dehydrogenase"/>
    <property type="match status" value="1"/>
</dbReference>
<keyword evidence="3" id="KW-0677">Repeat</keyword>
<protein>
    <submittedName>
        <fullName evidence="5">Uncharacterized protein</fullName>
    </submittedName>
</protein>
<dbReference type="GO" id="GO:0031080">
    <property type="term" value="C:nuclear pore outer ring"/>
    <property type="evidence" value="ECO:0007669"/>
    <property type="project" value="TreeGrafter"/>
</dbReference>
<sequence>MPPPPLADFSFGNHAGVRTSAVKISTLSGAARQDGSWGNIVISGTHDEPINKIRVWNAGLLGETRHANLLMKQEDYSLNASVSCIESIPHVSYETGVPLWVGTRKGSVYSLHAQLSEARMDSGEDESLELWGVSHGEEAYAKEGAGAPLHSCSCSAISLDPKSRGMRVLSAGEDGNIFEVQRNSSGGLEEATMRVENADWVSINDLKFDSQGDFFFTAGSAGGLKMWSSNSKDLKPKTFDNAQRHNLVAIQPFGSYVIAGCEEGPILVYDIRNEKSFVSAHASEDFKDGFHKGCVSAISEVMGDDARTFVSSSIDGTVLSFSLSSSSIIVPLAFHRYSQAVNDVGAVICDKSQRDKSVLCVAAADTGILIGQRPSFV</sequence>
<evidence type="ECO:0000256" key="2">
    <source>
        <dbReference type="ARBA" id="ARBA00022574"/>
    </source>
</evidence>
<dbReference type="InterPro" id="IPR015943">
    <property type="entry name" value="WD40/YVTN_repeat-like_dom_sf"/>
</dbReference>
<keyword evidence="2" id="KW-0853">WD repeat</keyword>
<name>A0A7S4NP56_GUITH</name>
<reference evidence="5" key="1">
    <citation type="submission" date="2021-01" db="EMBL/GenBank/DDBJ databases">
        <authorList>
            <person name="Corre E."/>
            <person name="Pelletier E."/>
            <person name="Niang G."/>
            <person name="Scheremetjew M."/>
            <person name="Finn R."/>
            <person name="Kale V."/>
            <person name="Holt S."/>
            <person name="Cochrane G."/>
            <person name="Meng A."/>
            <person name="Brown T."/>
            <person name="Cohen L."/>
        </authorList>
    </citation>
    <scope>NUCLEOTIDE SEQUENCE</scope>
    <source>
        <strain evidence="5">CCMP 2712</strain>
    </source>
</reference>
<dbReference type="PANTHER" id="PTHR22652">
    <property type="entry name" value="NUCLEOPORIN NUP43"/>
    <property type="match status" value="1"/>
</dbReference>
<evidence type="ECO:0000256" key="3">
    <source>
        <dbReference type="ARBA" id="ARBA00022737"/>
    </source>
</evidence>
<proteinExistence type="predicted"/>
<gene>
    <name evidence="5" type="ORF">GTHE00462_LOCUS14700</name>
</gene>
<evidence type="ECO:0000313" key="5">
    <source>
        <dbReference type="EMBL" id="CAE2298599.1"/>
    </source>
</evidence>
<comment type="subcellular location">
    <subcellularLocation>
        <location evidence="1">Nucleus</location>
    </subcellularLocation>
</comment>
<evidence type="ECO:0000256" key="4">
    <source>
        <dbReference type="ARBA" id="ARBA00023242"/>
    </source>
</evidence>
<keyword evidence="4" id="KW-0539">Nucleus</keyword>
<dbReference type="EMBL" id="HBKN01018646">
    <property type="protein sequence ID" value="CAE2298599.1"/>
    <property type="molecule type" value="Transcribed_RNA"/>
</dbReference>
<evidence type="ECO:0000256" key="1">
    <source>
        <dbReference type="ARBA" id="ARBA00004123"/>
    </source>
</evidence>
<dbReference type="SUPFAM" id="SSF50978">
    <property type="entry name" value="WD40 repeat-like"/>
    <property type="match status" value="1"/>
</dbReference>